<dbReference type="AlphaFoldDB" id="A0AA86S5E5"/>
<keyword evidence="2" id="KW-1185">Reference proteome</keyword>
<organism evidence="1 2">
    <name type="scientific">Sphenostylis stenocarpa</name>
    <dbReference type="NCBI Taxonomy" id="92480"/>
    <lineage>
        <taxon>Eukaryota</taxon>
        <taxon>Viridiplantae</taxon>
        <taxon>Streptophyta</taxon>
        <taxon>Embryophyta</taxon>
        <taxon>Tracheophyta</taxon>
        <taxon>Spermatophyta</taxon>
        <taxon>Magnoliopsida</taxon>
        <taxon>eudicotyledons</taxon>
        <taxon>Gunneridae</taxon>
        <taxon>Pentapetalae</taxon>
        <taxon>rosids</taxon>
        <taxon>fabids</taxon>
        <taxon>Fabales</taxon>
        <taxon>Fabaceae</taxon>
        <taxon>Papilionoideae</taxon>
        <taxon>50 kb inversion clade</taxon>
        <taxon>NPAAA clade</taxon>
        <taxon>indigoferoid/millettioid clade</taxon>
        <taxon>Phaseoleae</taxon>
        <taxon>Sphenostylis</taxon>
    </lineage>
</organism>
<proteinExistence type="predicted"/>
<evidence type="ECO:0000313" key="1">
    <source>
        <dbReference type="EMBL" id="CAJ1935951.1"/>
    </source>
</evidence>
<accession>A0AA86S5E5</accession>
<sequence>EIRKGSKIYERAITLKAPLPLHCELNHVNLHDANKVKISNLVSCSSQNHSTKIYKDIHG</sequence>
<name>A0AA86S5E5_9FABA</name>
<reference evidence="1" key="1">
    <citation type="submission" date="2023-10" db="EMBL/GenBank/DDBJ databases">
        <authorList>
            <person name="Domelevo Entfellner J.-B."/>
        </authorList>
    </citation>
    <scope>NUCLEOTIDE SEQUENCE</scope>
</reference>
<dbReference type="Proteomes" id="UP001189624">
    <property type="component" value="Chromosome 3"/>
</dbReference>
<dbReference type="Gramene" id="rna-AYBTSS11_LOCUS7208">
    <property type="protein sequence ID" value="CAJ1935951.1"/>
    <property type="gene ID" value="gene-AYBTSS11_LOCUS7208"/>
</dbReference>
<feature type="non-terminal residue" evidence="1">
    <location>
        <position position="59"/>
    </location>
</feature>
<protein>
    <submittedName>
        <fullName evidence="1">Uncharacterized protein</fullName>
    </submittedName>
</protein>
<gene>
    <name evidence="1" type="ORF">AYBTSS11_LOCUS7208</name>
</gene>
<dbReference type="EMBL" id="OY731400">
    <property type="protein sequence ID" value="CAJ1935951.1"/>
    <property type="molecule type" value="Genomic_DNA"/>
</dbReference>
<feature type="non-terminal residue" evidence="1">
    <location>
        <position position="1"/>
    </location>
</feature>
<evidence type="ECO:0000313" key="2">
    <source>
        <dbReference type="Proteomes" id="UP001189624"/>
    </source>
</evidence>